<sequence length="195" mass="23606">MIITDVIKDCNTDELIKYLLRKDLKLIEADFEIFRKERITDFDFLELTEEKFRSISFVFGPATRLIKFVEHLKAIFFVLQNVRRAEEFFEEIDDDDKALEQCMNEITLRFRIWKPCKLMPTKLLVVRFCVDYAIKRNEDLMRIAESKLFNLKVHIIQIKKKPKSHREKCLSKEYINNETPMLWECNKKHQWTTSF</sequence>
<keyword evidence="2" id="KW-1185">Reference proteome</keyword>
<accession>A0A397GGN0</accession>
<comment type="caution">
    <text evidence="1">The sequence shown here is derived from an EMBL/GenBank/DDBJ whole genome shotgun (WGS) entry which is preliminary data.</text>
</comment>
<dbReference type="Proteomes" id="UP000266861">
    <property type="component" value="Unassembled WGS sequence"/>
</dbReference>
<protein>
    <recommendedName>
        <fullName evidence="3">SAM domain-containing protein</fullName>
    </recommendedName>
</protein>
<name>A0A397GGN0_9GLOM</name>
<dbReference type="AlphaFoldDB" id="A0A397GGN0"/>
<gene>
    <name evidence="1" type="ORF">Glove_519g23</name>
</gene>
<dbReference type="Gene3D" id="1.10.150.50">
    <property type="entry name" value="Transcription Factor, Ets-1"/>
    <property type="match status" value="1"/>
</dbReference>
<reference evidence="1 2" key="1">
    <citation type="submission" date="2018-08" db="EMBL/GenBank/DDBJ databases">
        <title>Genome and evolution of the arbuscular mycorrhizal fungus Diversispora epigaea (formerly Glomus versiforme) and its bacterial endosymbionts.</title>
        <authorList>
            <person name="Sun X."/>
            <person name="Fei Z."/>
            <person name="Harrison M."/>
        </authorList>
    </citation>
    <scope>NUCLEOTIDE SEQUENCE [LARGE SCALE GENOMIC DNA]</scope>
    <source>
        <strain evidence="1 2">IT104</strain>
    </source>
</reference>
<dbReference type="InterPro" id="IPR013761">
    <property type="entry name" value="SAM/pointed_sf"/>
</dbReference>
<proteinExistence type="predicted"/>
<evidence type="ECO:0000313" key="2">
    <source>
        <dbReference type="Proteomes" id="UP000266861"/>
    </source>
</evidence>
<dbReference type="EMBL" id="PQFF01000448">
    <property type="protein sequence ID" value="RHZ49617.1"/>
    <property type="molecule type" value="Genomic_DNA"/>
</dbReference>
<evidence type="ECO:0000313" key="1">
    <source>
        <dbReference type="EMBL" id="RHZ49617.1"/>
    </source>
</evidence>
<organism evidence="1 2">
    <name type="scientific">Diversispora epigaea</name>
    <dbReference type="NCBI Taxonomy" id="1348612"/>
    <lineage>
        <taxon>Eukaryota</taxon>
        <taxon>Fungi</taxon>
        <taxon>Fungi incertae sedis</taxon>
        <taxon>Mucoromycota</taxon>
        <taxon>Glomeromycotina</taxon>
        <taxon>Glomeromycetes</taxon>
        <taxon>Diversisporales</taxon>
        <taxon>Diversisporaceae</taxon>
        <taxon>Diversispora</taxon>
    </lineage>
</organism>
<evidence type="ECO:0008006" key="3">
    <source>
        <dbReference type="Google" id="ProtNLM"/>
    </source>
</evidence>
<dbReference type="OrthoDB" id="2449165at2759"/>